<dbReference type="AlphaFoldDB" id="A0A5Q3E0P5"/>
<dbReference type="Proteomes" id="UP000760494">
    <property type="component" value="Unassembled WGS sequence"/>
</dbReference>
<organism evidence="1 2">
    <name type="scientific">Fusarium fujikuroi</name>
    <name type="common">Bakanae and foot rot disease fungus</name>
    <name type="synonym">Gibberella fujikuroi</name>
    <dbReference type="NCBI Taxonomy" id="5127"/>
    <lineage>
        <taxon>Eukaryota</taxon>
        <taxon>Fungi</taxon>
        <taxon>Dikarya</taxon>
        <taxon>Ascomycota</taxon>
        <taxon>Pezizomycotina</taxon>
        <taxon>Sordariomycetes</taxon>
        <taxon>Hypocreomycetidae</taxon>
        <taxon>Hypocreales</taxon>
        <taxon>Nectriaceae</taxon>
        <taxon>Fusarium</taxon>
        <taxon>Fusarium fujikuroi species complex</taxon>
    </lineage>
</organism>
<comment type="caution">
    <text evidence="1">The sequence shown here is derived from an EMBL/GenBank/DDBJ whole genome shotgun (WGS) entry which is preliminary data.</text>
</comment>
<reference evidence="1" key="1">
    <citation type="submission" date="2019-05" db="EMBL/GenBank/DDBJ databases">
        <authorList>
            <person name="Piombo E."/>
        </authorList>
    </citation>
    <scope>NUCLEOTIDE SEQUENCE</scope>
    <source>
        <strain evidence="1">C2S</strain>
    </source>
</reference>
<accession>A0A5Q3E0P5</accession>
<protein>
    <submittedName>
        <fullName evidence="1">Uncharacterized protein</fullName>
    </submittedName>
</protein>
<dbReference type="EMBL" id="CABFJX010000398">
    <property type="protein sequence ID" value="VTT79734.1"/>
    <property type="molecule type" value="Genomic_DNA"/>
</dbReference>
<proteinExistence type="predicted"/>
<evidence type="ECO:0000313" key="2">
    <source>
        <dbReference type="Proteomes" id="UP000760494"/>
    </source>
</evidence>
<gene>
    <name evidence="1" type="ORF">C2S_11451</name>
</gene>
<sequence length="161" mass="17960">MPPRQRSAKDEGPISRLAARNILVNLSSDQIRQLRLYSLLEIEEATQDIKTADATLQELQHEEVAIPQDEHQPSAMKTIVNALVAIVALFLALFGFGISNAPTEEEAQTAAALKKVSLERKKAEKRIKRAEAHMRALDRLVEAQQLDIGHNGTGSWEMIER</sequence>
<evidence type="ECO:0000313" key="1">
    <source>
        <dbReference type="EMBL" id="VTT79734.1"/>
    </source>
</evidence>
<name>A0A5Q3E0P5_FUSFU</name>